<dbReference type="InterPro" id="IPR003313">
    <property type="entry name" value="AraC-bd"/>
</dbReference>
<dbReference type="SMART" id="SM00342">
    <property type="entry name" value="HTH_ARAC"/>
    <property type="match status" value="1"/>
</dbReference>
<dbReference type="InterPro" id="IPR037923">
    <property type="entry name" value="HTH-like"/>
</dbReference>
<evidence type="ECO:0000313" key="5">
    <source>
        <dbReference type="EMBL" id="AZN39756.1"/>
    </source>
</evidence>
<dbReference type="InterPro" id="IPR020449">
    <property type="entry name" value="Tscrpt_reg_AraC-type_HTH"/>
</dbReference>
<keyword evidence="2" id="KW-0238">DNA-binding</keyword>
<dbReference type="KEGG" id="palb:EJC50_08955"/>
<dbReference type="PRINTS" id="PR00032">
    <property type="entry name" value="HTHARAC"/>
</dbReference>
<keyword evidence="1" id="KW-0805">Transcription regulation</keyword>
<evidence type="ECO:0000259" key="4">
    <source>
        <dbReference type="PROSITE" id="PS01124"/>
    </source>
</evidence>
<dbReference type="AlphaFoldDB" id="A0A3S9A236"/>
<dbReference type="Pfam" id="PF02311">
    <property type="entry name" value="AraC_binding"/>
    <property type="match status" value="1"/>
</dbReference>
<name>A0A3S9A236_9BACL</name>
<evidence type="ECO:0000256" key="3">
    <source>
        <dbReference type="ARBA" id="ARBA00023163"/>
    </source>
</evidence>
<dbReference type="GO" id="GO:0003700">
    <property type="term" value="F:DNA-binding transcription factor activity"/>
    <property type="evidence" value="ECO:0007669"/>
    <property type="project" value="InterPro"/>
</dbReference>
<dbReference type="PROSITE" id="PS00041">
    <property type="entry name" value="HTH_ARAC_FAMILY_1"/>
    <property type="match status" value="1"/>
</dbReference>
<keyword evidence="6" id="KW-1185">Reference proteome</keyword>
<dbReference type="OrthoDB" id="8737373at2"/>
<evidence type="ECO:0000256" key="2">
    <source>
        <dbReference type="ARBA" id="ARBA00023125"/>
    </source>
</evidence>
<organism evidence="5 6">
    <name type="scientific">Paenibacillus albus</name>
    <dbReference type="NCBI Taxonomy" id="2495582"/>
    <lineage>
        <taxon>Bacteria</taxon>
        <taxon>Bacillati</taxon>
        <taxon>Bacillota</taxon>
        <taxon>Bacilli</taxon>
        <taxon>Bacillales</taxon>
        <taxon>Paenibacillaceae</taxon>
        <taxon>Paenibacillus</taxon>
    </lineage>
</organism>
<dbReference type="PANTHER" id="PTHR43280">
    <property type="entry name" value="ARAC-FAMILY TRANSCRIPTIONAL REGULATOR"/>
    <property type="match status" value="1"/>
</dbReference>
<sequence length="289" mass="32426">MKPIRKPFSFDPLFPFDFVYQGVRYTANELPDHLHDMYEIVYVHSGKGTFFIDNALYEKSAGDLFLIPGNTVHRSFPSDSEPIVSTALFFAPALVQRGSLGDGYEPLRCFDIARKTKQYKVERSEQTEHMISTVLAGMAEELQAGAIGYRHSVTMQLQLLLLELNRQPSTRSTASAKAGIGPQWIHRALRTIDQDPVQCGGLRELSGNACVSSAHFSRVFKQLTGMNVTDYVNAKRLIRAKELLLASDESIETVALACGFQGLPHFYQSFKKLTGMTPRSYRRQPLITN</sequence>
<dbReference type="RefSeq" id="WP_126014649.1">
    <property type="nucleotide sequence ID" value="NZ_CP034437.1"/>
</dbReference>
<dbReference type="Gene3D" id="2.60.120.10">
    <property type="entry name" value="Jelly Rolls"/>
    <property type="match status" value="1"/>
</dbReference>
<dbReference type="Pfam" id="PF12833">
    <property type="entry name" value="HTH_18"/>
    <property type="match status" value="1"/>
</dbReference>
<gene>
    <name evidence="5" type="ORF">EJC50_08955</name>
</gene>
<evidence type="ECO:0000256" key="1">
    <source>
        <dbReference type="ARBA" id="ARBA00023015"/>
    </source>
</evidence>
<accession>A0A3S9A236</accession>
<dbReference type="InterPro" id="IPR018060">
    <property type="entry name" value="HTH_AraC"/>
</dbReference>
<proteinExistence type="predicted"/>
<dbReference type="SUPFAM" id="SSF51215">
    <property type="entry name" value="Regulatory protein AraC"/>
    <property type="match status" value="1"/>
</dbReference>
<reference evidence="6" key="1">
    <citation type="submission" date="2018-12" db="EMBL/GenBank/DDBJ databases">
        <title>Genome sequence of Peanibacillus sp.</title>
        <authorList>
            <person name="Subramani G."/>
            <person name="Srinivasan S."/>
            <person name="Kim M.K."/>
        </authorList>
    </citation>
    <scope>NUCLEOTIDE SEQUENCE [LARGE SCALE GENOMIC DNA]</scope>
    <source>
        <strain evidence="6">18JY67-1</strain>
    </source>
</reference>
<dbReference type="SUPFAM" id="SSF46689">
    <property type="entry name" value="Homeodomain-like"/>
    <property type="match status" value="2"/>
</dbReference>
<dbReference type="PANTHER" id="PTHR43280:SF2">
    <property type="entry name" value="HTH-TYPE TRANSCRIPTIONAL REGULATOR EXSA"/>
    <property type="match status" value="1"/>
</dbReference>
<dbReference type="Proteomes" id="UP000272528">
    <property type="component" value="Chromosome"/>
</dbReference>
<protein>
    <submittedName>
        <fullName evidence="5">AraC family transcriptional regulator</fullName>
    </submittedName>
</protein>
<feature type="domain" description="HTH araC/xylS-type" evidence="4">
    <location>
        <begin position="186"/>
        <end position="284"/>
    </location>
</feature>
<dbReference type="InterPro" id="IPR014710">
    <property type="entry name" value="RmlC-like_jellyroll"/>
</dbReference>
<dbReference type="GO" id="GO:0043565">
    <property type="term" value="F:sequence-specific DNA binding"/>
    <property type="evidence" value="ECO:0007669"/>
    <property type="project" value="InterPro"/>
</dbReference>
<dbReference type="EMBL" id="CP034437">
    <property type="protein sequence ID" value="AZN39756.1"/>
    <property type="molecule type" value="Genomic_DNA"/>
</dbReference>
<dbReference type="InterPro" id="IPR018062">
    <property type="entry name" value="HTH_AraC-typ_CS"/>
</dbReference>
<dbReference type="Gene3D" id="1.10.10.60">
    <property type="entry name" value="Homeodomain-like"/>
    <property type="match status" value="2"/>
</dbReference>
<evidence type="ECO:0000313" key="6">
    <source>
        <dbReference type="Proteomes" id="UP000272528"/>
    </source>
</evidence>
<dbReference type="PROSITE" id="PS01124">
    <property type="entry name" value="HTH_ARAC_FAMILY_2"/>
    <property type="match status" value="1"/>
</dbReference>
<dbReference type="InterPro" id="IPR009057">
    <property type="entry name" value="Homeodomain-like_sf"/>
</dbReference>
<keyword evidence="3" id="KW-0804">Transcription</keyword>